<reference evidence="2" key="1">
    <citation type="submission" date="2018-11" db="EMBL/GenBank/DDBJ databases">
        <authorList>
            <consortium name="Genoscope - CEA"/>
            <person name="William W."/>
        </authorList>
    </citation>
    <scope>NUCLEOTIDE SEQUENCE</scope>
</reference>
<protein>
    <recommendedName>
        <fullName evidence="3">Secreted protein</fullName>
    </recommendedName>
</protein>
<feature type="chain" id="PRO_5018035831" description="Secreted protein" evidence="1">
    <location>
        <begin position="43"/>
        <end position="75"/>
    </location>
</feature>
<organism evidence="2">
    <name type="scientific">Brassica campestris</name>
    <name type="common">Field mustard</name>
    <dbReference type="NCBI Taxonomy" id="3711"/>
    <lineage>
        <taxon>Eukaryota</taxon>
        <taxon>Viridiplantae</taxon>
        <taxon>Streptophyta</taxon>
        <taxon>Embryophyta</taxon>
        <taxon>Tracheophyta</taxon>
        <taxon>Spermatophyta</taxon>
        <taxon>Magnoliopsida</taxon>
        <taxon>eudicotyledons</taxon>
        <taxon>Gunneridae</taxon>
        <taxon>Pentapetalae</taxon>
        <taxon>rosids</taxon>
        <taxon>malvids</taxon>
        <taxon>Brassicales</taxon>
        <taxon>Brassicaceae</taxon>
        <taxon>Brassiceae</taxon>
        <taxon>Brassica</taxon>
    </lineage>
</organism>
<keyword evidence="1" id="KW-0732">Signal</keyword>
<gene>
    <name evidence="2" type="ORF">BRAA09T40322Z</name>
</gene>
<dbReference type="EMBL" id="LR031568">
    <property type="protein sequence ID" value="VDC62711.1"/>
    <property type="molecule type" value="Genomic_DNA"/>
</dbReference>
<name>A0A3P5YPL5_BRACM</name>
<sequence>MSLALSMANHLLLYWCRFFLRRRPSYCLLSLLLSCWRFRCSGFCSVTSTVYLSWRPVPVCLVDDRRVVPVVTSSP</sequence>
<evidence type="ECO:0008006" key="3">
    <source>
        <dbReference type="Google" id="ProtNLM"/>
    </source>
</evidence>
<feature type="signal peptide" evidence="1">
    <location>
        <begin position="1"/>
        <end position="42"/>
    </location>
</feature>
<accession>A0A3P5YPL5</accession>
<evidence type="ECO:0000313" key="2">
    <source>
        <dbReference type="EMBL" id="VDC62711.1"/>
    </source>
</evidence>
<evidence type="ECO:0000256" key="1">
    <source>
        <dbReference type="SAM" id="SignalP"/>
    </source>
</evidence>
<dbReference type="AlphaFoldDB" id="A0A3P5YPL5"/>
<proteinExistence type="predicted"/>